<gene>
    <name evidence="2" type="ordered locus">Terro_2727</name>
</gene>
<evidence type="ECO:0000313" key="3">
    <source>
        <dbReference type="Proteomes" id="UP000006056"/>
    </source>
</evidence>
<dbReference type="eggNOG" id="COG1943">
    <property type="taxonomic scope" value="Bacteria"/>
</dbReference>
<sequence length="149" mass="17086">MSQSLARVLVHIVFSTKDRCPWLDDSIRLEMHAYLVGAVQSDNVLLRVGGVADHVHLAIFLSRTESVAKLVERLKVSSSKWIKARDPQFSTFAWQKGYAVFSVGLRDKAALIEYIDNQATHHVRRDFQAEMRALFAAYDVDFDERFVWS</sequence>
<dbReference type="Gene3D" id="3.30.70.1290">
    <property type="entry name" value="Transposase IS200-like"/>
    <property type="match status" value="1"/>
</dbReference>
<name>I3ZI95_TERRK</name>
<keyword evidence="3" id="KW-1185">Reference proteome</keyword>
<dbReference type="PANTHER" id="PTHR33360:SF2">
    <property type="entry name" value="TRANSPOSASE FOR INSERTION SEQUENCE ELEMENT IS200"/>
    <property type="match status" value="1"/>
</dbReference>
<reference evidence="2 3" key="1">
    <citation type="submission" date="2012-06" db="EMBL/GenBank/DDBJ databases">
        <title>Complete genome of Terriglobus roseus DSM 18391.</title>
        <authorList>
            <consortium name="US DOE Joint Genome Institute (JGI-PGF)"/>
            <person name="Lucas S."/>
            <person name="Copeland A."/>
            <person name="Lapidus A."/>
            <person name="Glavina del Rio T."/>
            <person name="Dalin E."/>
            <person name="Tice H."/>
            <person name="Bruce D."/>
            <person name="Goodwin L."/>
            <person name="Pitluck S."/>
            <person name="Peters L."/>
            <person name="Mikhailova N."/>
            <person name="Munk A.C.C."/>
            <person name="Kyrpides N."/>
            <person name="Mavromatis K."/>
            <person name="Ivanova N."/>
            <person name="Brettin T."/>
            <person name="Detter J.C."/>
            <person name="Han C."/>
            <person name="Larimer F."/>
            <person name="Land M."/>
            <person name="Hauser L."/>
            <person name="Markowitz V."/>
            <person name="Cheng J.-F."/>
            <person name="Hugenholtz P."/>
            <person name="Woyke T."/>
            <person name="Wu D."/>
            <person name="Brambilla E."/>
            <person name="Klenk H.-P."/>
            <person name="Eisen J.A."/>
        </authorList>
    </citation>
    <scope>NUCLEOTIDE SEQUENCE [LARGE SCALE GENOMIC DNA]</scope>
    <source>
        <strain evidence="3">DSM 18391 / NRRL B-41598 / KBS 63</strain>
    </source>
</reference>
<dbReference type="GO" id="GO:0003677">
    <property type="term" value="F:DNA binding"/>
    <property type="evidence" value="ECO:0007669"/>
    <property type="project" value="InterPro"/>
</dbReference>
<dbReference type="Proteomes" id="UP000006056">
    <property type="component" value="Chromosome"/>
</dbReference>
<dbReference type="HOGENOM" id="CLU_101320_1_0_0"/>
<dbReference type="RefSeq" id="WP_014786227.1">
    <property type="nucleotide sequence ID" value="NC_018014.1"/>
</dbReference>
<dbReference type="Pfam" id="PF01797">
    <property type="entry name" value="Y1_Tnp"/>
    <property type="match status" value="1"/>
</dbReference>
<dbReference type="EMBL" id="CP003379">
    <property type="protein sequence ID" value="AFL88963.1"/>
    <property type="molecule type" value="Genomic_DNA"/>
</dbReference>
<dbReference type="InterPro" id="IPR002686">
    <property type="entry name" value="Transposase_17"/>
</dbReference>
<dbReference type="NCBIfam" id="NF033573">
    <property type="entry name" value="transpos_IS200"/>
    <property type="match status" value="1"/>
</dbReference>
<evidence type="ECO:0000313" key="2">
    <source>
        <dbReference type="EMBL" id="AFL88963.1"/>
    </source>
</evidence>
<accession>I3ZI95</accession>
<dbReference type="GO" id="GO:0006313">
    <property type="term" value="P:DNA transposition"/>
    <property type="evidence" value="ECO:0007669"/>
    <property type="project" value="InterPro"/>
</dbReference>
<proteinExistence type="predicted"/>
<dbReference type="SMART" id="SM01321">
    <property type="entry name" value="Y1_Tnp"/>
    <property type="match status" value="1"/>
</dbReference>
<dbReference type="SUPFAM" id="SSF143422">
    <property type="entry name" value="Transposase IS200-like"/>
    <property type="match status" value="1"/>
</dbReference>
<dbReference type="KEGG" id="trs:Terro_2727"/>
<dbReference type="GO" id="GO:0004803">
    <property type="term" value="F:transposase activity"/>
    <property type="evidence" value="ECO:0007669"/>
    <property type="project" value="InterPro"/>
</dbReference>
<evidence type="ECO:0000259" key="1">
    <source>
        <dbReference type="SMART" id="SM01321"/>
    </source>
</evidence>
<dbReference type="PANTHER" id="PTHR33360">
    <property type="entry name" value="TRANSPOSASE FOR INSERTION SEQUENCE ELEMENT IS200"/>
    <property type="match status" value="1"/>
</dbReference>
<dbReference type="InterPro" id="IPR036515">
    <property type="entry name" value="Transposase_17_sf"/>
</dbReference>
<organism evidence="2 3">
    <name type="scientific">Terriglobus roseus (strain DSM 18391 / NRRL B-41598 / KBS 63)</name>
    <dbReference type="NCBI Taxonomy" id="926566"/>
    <lineage>
        <taxon>Bacteria</taxon>
        <taxon>Pseudomonadati</taxon>
        <taxon>Acidobacteriota</taxon>
        <taxon>Terriglobia</taxon>
        <taxon>Terriglobales</taxon>
        <taxon>Acidobacteriaceae</taxon>
        <taxon>Terriglobus</taxon>
    </lineage>
</organism>
<dbReference type="AlphaFoldDB" id="I3ZI95"/>
<protein>
    <submittedName>
        <fullName evidence="2">Transposase</fullName>
    </submittedName>
</protein>
<feature type="domain" description="Transposase IS200-like" evidence="1">
    <location>
        <begin position="5"/>
        <end position="118"/>
    </location>
</feature>
<dbReference type="OrthoDB" id="9798161at2"/>